<accession>A0A183L413</accession>
<dbReference type="WBParaSite" id="SCUD_0002207401-mRNA-1">
    <property type="protein sequence ID" value="SCUD_0002207401-mRNA-1"/>
    <property type="gene ID" value="SCUD_0002207401"/>
</dbReference>
<dbReference type="GO" id="GO:0061775">
    <property type="term" value="F:cohesin loader activity"/>
    <property type="evidence" value="ECO:0007669"/>
    <property type="project" value="InterPro"/>
</dbReference>
<keyword evidence="2" id="KW-0472">Membrane</keyword>
<dbReference type="GO" id="GO:0010468">
    <property type="term" value="P:regulation of gene expression"/>
    <property type="evidence" value="ECO:0007669"/>
    <property type="project" value="InterPro"/>
</dbReference>
<comment type="similarity">
    <text evidence="1">Belongs to the SCC2/Nipped-B family.</text>
</comment>
<evidence type="ECO:0000313" key="5">
    <source>
        <dbReference type="Proteomes" id="UP000279833"/>
    </source>
</evidence>
<feature type="transmembrane region" description="Helical" evidence="2">
    <location>
        <begin position="7"/>
        <end position="28"/>
    </location>
</feature>
<dbReference type="InterPro" id="IPR016024">
    <property type="entry name" value="ARM-type_fold"/>
</dbReference>
<reference evidence="6" key="1">
    <citation type="submission" date="2016-06" db="UniProtKB">
        <authorList>
            <consortium name="WormBaseParasite"/>
        </authorList>
    </citation>
    <scope>IDENTIFICATION</scope>
</reference>
<dbReference type="STRING" id="6186.A0A183L413"/>
<keyword evidence="2" id="KW-0812">Transmembrane</keyword>
<dbReference type="GO" id="GO:0090694">
    <property type="term" value="C:Scc2-Scc4 cohesin loading complex"/>
    <property type="evidence" value="ECO:0007669"/>
    <property type="project" value="TreeGrafter"/>
</dbReference>
<protein>
    <recommendedName>
        <fullName evidence="1">Nipped-B protein</fullName>
    </recommendedName>
</protein>
<dbReference type="GO" id="GO:1990414">
    <property type="term" value="P:replication-born double-strand break repair via sister chromatid exchange"/>
    <property type="evidence" value="ECO:0007669"/>
    <property type="project" value="TreeGrafter"/>
</dbReference>
<keyword evidence="1" id="KW-0539">Nucleus</keyword>
<name>A0A183L413_9TREM</name>
<reference evidence="4 5" key="2">
    <citation type="submission" date="2018-11" db="EMBL/GenBank/DDBJ databases">
        <authorList>
            <consortium name="Pathogen Informatics"/>
        </authorList>
    </citation>
    <scope>NUCLEOTIDE SEQUENCE [LARGE SCALE GENOMIC DNA]</scope>
    <source>
        <strain evidence="4">Dakar</strain>
        <strain evidence="5">Dakar, Senegal</strain>
    </source>
</reference>
<evidence type="ECO:0000256" key="2">
    <source>
        <dbReference type="SAM" id="Phobius"/>
    </source>
</evidence>
<dbReference type="GO" id="GO:0140588">
    <property type="term" value="P:chromatin looping"/>
    <property type="evidence" value="ECO:0007669"/>
    <property type="project" value="InterPro"/>
</dbReference>
<dbReference type="InterPro" id="IPR033031">
    <property type="entry name" value="Scc2/Nipped-B"/>
</dbReference>
<evidence type="ECO:0000313" key="6">
    <source>
        <dbReference type="WBParaSite" id="SCUD_0002207401-mRNA-1"/>
    </source>
</evidence>
<keyword evidence="1" id="KW-0677">Repeat</keyword>
<dbReference type="GO" id="GO:0003682">
    <property type="term" value="F:chromatin binding"/>
    <property type="evidence" value="ECO:0007669"/>
    <property type="project" value="TreeGrafter"/>
</dbReference>
<dbReference type="AlphaFoldDB" id="A0A183L413"/>
<keyword evidence="2" id="KW-1133">Transmembrane helix</keyword>
<dbReference type="GO" id="GO:0034087">
    <property type="term" value="P:establishment of mitotic sister chromatid cohesion"/>
    <property type="evidence" value="ECO:0007669"/>
    <property type="project" value="TreeGrafter"/>
</dbReference>
<dbReference type="Pfam" id="PF12830">
    <property type="entry name" value="Nipped-B_C"/>
    <property type="match status" value="1"/>
</dbReference>
<dbReference type="InterPro" id="IPR024986">
    <property type="entry name" value="Nipped-B_C"/>
</dbReference>
<evidence type="ECO:0000313" key="4">
    <source>
        <dbReference type="EMBL" id="VDP77598.1"/>
    </source>
</evidence>
<dbReference type="GO" id="GO:0071169">
    <property type="term" value="P:establishment of protein localization to chromatin"/>
    <property type="evidence" value="ECO:0007669"/>
    <property type="project" value="TreeGrafter"/>
</dbReference>
<evidence type="ECO:0000259" key="3">
    <source>
        <dbReference type="Pfam" id="PF12830"/>
    </source>
</evidence>
<dbReference type="SUPFAM" id="SSF48371">
    <property type="entry name" value="ARM repeat"/>
    <property type="match status" value="1"/>
</dbReference>
<keyword evidence="5" id="KW-1185">Reference proteome</keyword>
<dbReference type="Proteomes" id="UP000279833">
    <property type="component" value="Unassembled WGS sequence"/>
</dbReference>
<organism evidence="6">
    <name type="scientific">Schistosoma curassoni</name>
    <dbReference type="NCBI Taxonomy" id="6186"/>
    <lineage>
        <taxon>Eukaryota</taxon>
        <taxon>Metazoa</taxon>
        <taxon>Spiralia</taxon>
        <taxon>Lophotrochozoa</taxon>
        <taxon>Platyhelminthes</taxon>
        <taxon>Trematoda</taxon>
        <taxon>Digenea</taxon>
        <taxon>Strigeidida</taxon>
        <taxon>Schistosomatoidea</taxon>
        <taxon>Schistosomatidae</taxon>
        <taxon>Schistosoma</taxon>
    </lineage>
</organism>
<keyword evidence="1" id="KW-0131">Cell cycle</keyword>
<sequence>MVLNVIIICKLFLALQITILSVIVYLYLNVFPRRTNFFQLQNDLLQFVQRQGRLVVDSALSCLAVLVNQVLKDQTQVICCFTQFYGLLTDLSLELREALSTKISTSARISSKTRPSILRALYTVGLICKYFTLDYSFNRNKKSSDMIDPDLCRKAITGLGFLLFRHDQLFCTGSVQLFLTRFLSTVQNSLTNNHPTDGSSFFEIQCIILDNLTHYLLQKERKATADNRLWATRSKRESLKELTDQVTGHSSAVAQTYLPIVLKYCILTPSISVRSSALSLISTILRQGLIHPSHVLCSLICLQTDSDPSIRSRASVCLTEAEQKIPGFAAVSLF</sequence>
<proteinExistence type="inferred from homology"/>
<dbReference type="PANTHER" id="PTHR21704">
    <property type="entry name" value="NIPPED-B-LIKE PROTEIN DELANGIN SCC2-RELATED"/>
    <property type="match status" value="1"/>
</dbReference>
<gene>
    <name evidence="4" type="ORF">SCUD_LOCUS22071</name>
</gene>
<dbReference type="PANTHER" id="PTHR21704:SF18">
    <property type="entry name" value="NIPPED-B-LIKE PROTEIN"/>
    <property type="match status" value="1"/>
</dbReference>
<comment type="subcellular location">
    <subcellularLocation>
        <location evidence="1">Nucleus</location>
    </subcellularLocation>
</comment>
<feature type="domain" description="Sister chromatid cohesion C-terminal" evidence="3">
    <location>
        <begin position="250"/>
        <end position="328"/>
    </location>
</feature>
<dbReference type="EMBL" id="UZAK01048270">
    <property type="protein sequence ID" value="VDP77598.1"/>
    <property type="molecule type" value="Genomic_DNA"/>
</dbReference>
<evidence type="ECO:0000256" key="1">
    <source>
        <dbReference type="RuleBase" id="RU364107"/>
    </source>
</evidence>